<dbReference type="PANTHER" id="PTHR33558:SF1">
    <property type="entry name" value="GLUTAREDOXIN-LIKE PROTEIN C5ORF63 HOMOLOG"/>
    <property type="match status" value="1"/>
</dbReference>
<proteinExistence type="inferred from homology"/>
<reference evidence="2" key="1">
    <citation type="submission" date="2021-03" db="EMBL/GenBank/DDBJ databases">
        <title>Comparative genomics and phylogenomic investigation of the class Geoglossomycetes provide insights into ecological specialization and systematics.</title>
        <authorList>
            <person name="Melie T."/>
            <person name="Pirro S."/>
            <person name="Miller A.N."/>
            <person name="Quandt A."/>
        </authorList>
    </citation>
    <scope>NUCLEOTIDE SEQUENCE</scope>
    <source>
        <strain evidence="2">CAQ_001_2017</strain>
    </source>
</reference>
<comment type="caution">
    <text evidence="2">The sequence shown here is derived from an EMBL/GenBank/DDBJ whole genome shotgun (WGS) entry which is preliminary data.</text>
</comment>
<name>A0A9P8RL99_9PEZI</name>
<keyword evidence="1" id="KW-0813">Transport</keyword>
<dbReference type="InterPro" id="IPR052565">
    <property type="entry name" value="Glutaredoxin-like_YDR286C"/>
</dbReference>
<dbReference type="SUPFAM" id="SSF52833">
    <property type="entry name" value="Thioredoxin-like"/>
    <property type="match status" value="1"/>
</dbReference>
<sequence>MKPALPLLQQALRITLFTRANCSLCDDAKLVLSRVWEKLPFEYQEIDVMKPEGRAWKDLYEFDTPVIHIRRSEVIEEPSIAAKARKLMHRFTEGQVKEMMGIAEKEPDEP</sequence>
<evidence type="ECO:0000256" key="1">
    <source>
        <dbReference type="RuleBase" id="RU363082"/>
    </source>
</evidence>
<dbReference type="Gene3D" id="3.40.30.10">
    <property type="entry name" value="Glutaredoxin"/>
    <property type="match status" value="1"/>
</dbReference>
<keyword evidence="3" id="KW-1185">Reference proteome</keyword>
<dbReference type="InterPro" id="IPR008554">
    <property type="entry name" value="Glutaredoxin-like"/>
</dbReference>
<gene>
    <name evidence="2" type="ORF">GP486_005978</name>
</gene>
<dbReference type="EMBL" id="JAGHQM010001233">
    <property type="protein sequence ID" value="KAH0556084.1"/>
    <property type="molecule type" value="Genomic_DNA"/>
</dbReference>
<keyword evidence="1" id="KW-0249">Electron transport</keyword>
<comment type="similarity">
    <text evidence="1">Belongs to the glutaredoxin family.</text>
</comment>
<dbReference type="Pfam" id="PF05768">
    <property type="entry name" value="Glrx-like"/>
    <property type="match status" value="1"/>
</dbReference>
<dbReference type="Proteomes" id="UP000750711">
    <property type="component" value="Unassembled WGS sequence"/>
</dbReference>
<organism evidence="2 3">
    <name type="scientific">Trichoglossum hirsutum</name>
    <dbReference type="NCBI Taxonomy" id="265104"/>
    <lineage>
        <taxon>Eukaryota</taxon>
        <taxon>Fungi</taxon>
        <taxon>Dikarya</taxon>
        <taxon>Ascomycota</taxon>
        <taxon>Pezizomycotina</taxon>
        <taxon>Geoglossomycetes</taxon>
        <taxon>Geoglossales</taxon>
        <taxon>Geoglossaceae</taxon>
        <taxon>Trichoglossum</taxon>
    </lineage>
</organism>
<protein>
    <recommendedName>
        <fullName evidence="1">Glutaredoxin-like protein</fullName>
    </recommendedName>
</protein>
<evidence type="ECO:0000313" key="2">
    <source>
        <dbReference type="EMBL" id="KAH0556084.1"/>
    </source>
</evidence>
<accession>A0A9P8RL99</accession>
<dbReference type="InterPro" id="IPR036249">
    <property type="entry name" value="Thioredoxin-like_sf"/>
</dbReference>
<dbReference type="PANTHER" id="PTHR33558">
    <property type="entry name" value="GLUTAREDOXIN-LIKE PROTEIN C5ORF63 HOMOLOG"/>
    <property type="match status" value="1"/>
</dbReference>
<dbReference type="AlphaFoldDB" id="A0A9P8RL99"/>
<evidence type="ECO:0000313" key="3">
    <source>
        <dbReference type="Proteomes" id="UP000750711"/>
    </source>
</evidence>